<proteinExistence type="predicted"/>
<organism evidence="3">
    <name type="scientific">Fagus sylvatica</name>
    <name type="common">Beechnut</name>
    <dbReference type="NCBI Taxonomy" id="28930"/>
    <lineage>
        <taxon>Eukaryota</taxon>
        <taxon>Viridiplantae</taxon>
        <taxon>Streptophyta</taxon>
        <taxon>Embryophyta</taxon>
        <taxon>Tracheophyta</taxon>
        <taxon>Spermatophyta</taxon>
        <taxon>Magnoliopsida</taxon>
        <taxon>eudicotyledons</taxon>
        <taxon>Gunneridae</taxon>
        <taxon>Pentapetalae</taxon>
        <taxon>rosids</taxon>
        <taxon>fabids</taxon>
        <taxon>Fagales</taxon>
        <taxon>Fagaceae</taxon>
        <taxon>Fagus</taxon>
    </lineage>
</organism>
<feature type="region of interest" description="Disordered" evidence="1">
    <location>
        <begin position="1"/>
        <end position="36"/>
    </location>
</feature>
<accession>A0A2N9I860</accession>
<sequence>MRNHPYLSYKSDNVLNPTGPRNFDSSYTTSSSSRPPLEDIIYTSIKKQGEENHRFETMFTRIDEEMSETKSQMARLTDALSRTERGKFPSQTQPNPNNQSLKVVNTDKFEEVKSVTILRSGKEIAKGAPQENEKSKETLPKKDESGVIKDLCTVKENASSEEDGILDRTNIEPTLHSSANIPISNNWWMKDDCEYLNLIEAAPQGEFVKNCFSDSFETPLVNSIDSNELEPDAKISDFSSLLDFSQILEEEQVVVAKKLPRSEHPDGGVTEIVSCDVEFMENDFFSRGDVGQSLELYEMVELWDDTPATNHRDSGGEITPSGSDPQEDDSQNPQLHDTKPRSYDEVMSSPACNEWMTTMKDEMESMRTNQVWELVDLPPKRKSIGNKWVLKIKRKADGSIDKYKARLVAKGYTQREGVDYEETFSPVVRFASIRLILAMVASLDLELHQMNVKTTFLNGELDEEIFMDQPIGFVVKGQESKDHCVYVKRSEGSFIILSLYVEDMLLARNNKEFIKTIKEWLSSTFEMKDMGEALCLVSRSSETVRESSLGDSLSSEMCTKTQAEIEYMARVPYANAIVKRILWYLRGTADYMLCYQGRDLRLRGYSDADWAGDLDECKSTSGYTFLLGGGAITWCSKKQSCVALSTMESEYVACLAVVQEAAWLRRFLQRLDVVASAMDPVAIYSDCMAALAYAKDSKYHGKTKHIEIKYHYIRDMVAKKEPGEAGCEFSQTLKESRLMKNSSQALGATGLRSVQWKYQDAFMTYAPLRMEKKSTATCDHTTCARNNHQIRRQRLGFHFFSMLPIAMDYSVLWGMIGRSAELKLSGTRAKGRPFDNTFKSDT</sequence>
<dbReference type="AlphaFoldDB" id="A0A2N9I860"/>
<dbReference type="SUPFAM" id="SSF56672">
    <property type="entry name" value="DNA/RNA polymerases"/>
    <property type="match status" value="1"/>
</dbReference>
<gene>
    <name evidence="3" type="ORF">FSB_LOCUS48122</name>
</gene>
<dbReference type="EMBL" id="OIVN01004979">
    <property type="protein sequence ID" value="SPD20240.1"/>
    <property type="molecule type" value="Genomic_DNA"/>
</dbReference>
<dbReference type="Pfam" id="PF07727">
    <property type="entry name" value="RVT_2"/>
    <property type="match status" value="1"/>
</dbReference>
<evidence type="ECO:0000256" key="1">
    <source>
        <dbReference type="SAM" id="MobiDB-lite"/>
    </source>
</evidence>
<reference evidence="3" key="1">
    <citation type="submission" date="2018-02" db="EMBL/GenBank/DDBJ databases">
        <authorList>
            <person name="Cohen D.B."/>
            <person name="Kent A.D."/>
        </authorList>
    </citation>
    <scope>NUCLEOTIDE SEQUENCE</scope>
</reference>
<dbReference type="PANTHER" id="PTHR11439">
    <property type="entry name" value="GAG-POL-RELATED RETROTRANSPOSON"/>
    <property type="match status" value="1"/>
</dbReference>
<protein>
    <recommendedName>
        <fullName evidence="2">Reverse transcriptase Ty1/copia-type domain-containing protein</fullName>
    </recommendedName>
</protein>
<dbReference type="InterPro" id="IPR013103">
    <property type="entry name" value="RVT_2"/>
</dbReference>
<dbReference type="InterPro" id="IPR043502">
    <property type="entry name" value="DNA/RNA_pol_sf"/>
</dbReference>
<dbReference type="CDD" id="cd09272">
    <property type="entry name" value="RNase_HI_RT_Ty1"/>
    <property type="match status" value="1"/>
</dbReference>
<evidence type="ECO:0000313" key="3">
    <source>
        <dbReference type="EMBL" id="SPD20240.1"/>
    </source>
</evidence>
<feature type="region of interest" description="Disordered" evidence="1">
    <location>
        <begin position="306"/>
        <end position="348"/>
    </location>
</feature>
<feature type="domain" description="Reverse transcriptase Ty1/copia-type" evidence="2">
    <location>
        <begin position="369"/>
        <end position="481"/>
    </location>
</feature>
<name>A0A2N9I860_FAGSY</name>
<dbReference type="PANTHER" id="PTHR11439:SF483">
    <property type="entry name" value="PEPTIDE SYNTHASE GLIP-LIKE, PUTATIVE (AFU_ORTHOLOGUE AFUA_3G12920)-RELATED"/>
    <property type="match status" value="1"/>
</dbReference>
<evidence type="ECO:0000259" key="2">
    <source>
        <dbReference type="Pfam" id="PF07727"/>
    </source>
</evidence>